<comment type="similarity">
    <text evidence="1">Belongs to the ROK (NagC/XylR) family.</text>
</comment>
<gene>
    <name evidence="2" type="ORF">FXF69_33650</name>
</gene>
<dbReference type="Gene3D" id="3.30.420.40">
    <property type="match status" value="2"/>
</dbReference>
<organism evidence="2 3">
    <name type="scientific">Actinomadura chibensis</name>
    <dbReference type="NCBI Taxonomy" id="392828"/>
    <lineage>
        <taxon>Bacteria</taxon>
        <taxon>Bacillati</taxon>
        <taxon>Actinomycetota</taxon>
        <taxon>Actinomycetes</taxon>
        <taxon>Streptosporangiales</taxon>
        <taxon>Thermomonosporaceae</taxon>
        <taxon>Actinomadura</taxon>
    </lineage>
</organism>
<evidence type="ECO:0000256" key="1">
    <source>
        <dbReference type="ARBA" id="ARBA00006479"/>
    </source>
</evidence>
<accession>A0A5D0NC16</accession>
<dbReference type="PANTHER" id="PTHR18964">
    <property type="entry name" value="ROK (REPRESSOR, ORF, KINASE) FAMILY"/>
    <property type="match status" value="1"/>
</dbReference>
<evidence type="ECO:0000313" key="3">
    <source>
        <dbReference type="Proteomes" id="UP000323380"/>
    </source>
</evidence>
<dbReference type="EMBL" id="VSFG01000009">
    <property type="protein sequence ID" value="TYB41877.1"/>
    <property type="molecule type" value="Genomic_DNA"/>
</dbReference>
<dbReference type="AlphaFoldDB" id="A0A5D0NC16"/>
<dbReference type="SUPFAM" id="SSF53067">
    <property type="entry name" value="Actin-like ATPase domain"/>
    <property type="match status" value="1"/>
</dbReference>
<comment type="caution">
    <text evidence="2">The sequence shown here is derived from an EMBL/GenBank/DDBJ whole genome shotgun (WGS) entry which is preliminary data.</text>
</comment>
<proteinExistence type="inferred from homology"/>
<name>A0A5D0NC16_9ACTN</name>
<dbReference type="RefSeq" id="WP_067885966.1">
    <property type="nucleotide sequence ID" value="NZ_VSFG01000009.1"/>
</dbReference>
<dbReference type="InterPro" id="IPR000600">
    <property type="entry name" value="ROK"/>
</dbReference>
<evidence type="ECO:0000313" key="2">
    <source>
        <dbReference type="EMBL" id="TYB41877.1"/>
    </source>
</evidence>
<dbReference type="InterPro" id="IPR043129">
    <property type="entry name" value="ATPase_NBD"/>
</dbReference>
<sequence>MSAPAGCVIGLDVGGTRIKAGIVGPEHRVLLDRTRATGAADGGDAVAARILDLVTGLAEEASAAGLDVAAAGLALPGIVDESTGRVIVSANLGWRDRDLAASLAARTDLPVVIGHDVRAGGLAEAVLGAGRRHRDLLFLPIGTGIAGAMILDRRPYAGGGYAGEIGHVRVRPEGRPCPCGGRGCLEAYASAAAIARAYAARTGAAATADRVAGRAAAGDPVAAAVWRDAIEALATALSAYVTICAPELIIIGGGLAESGESLLEPLRAALAARLSFQREPRIVRAALGDRAGLLGAALLARRAR</sequence>
<dbReference type="STRING" id="1220554.GCA_001552135_01069"/>
<reference evidence="2 3" key="1">
    <citation type="submission" date="2019-08" db="EMBL/GenBank/DDBJ databases">
        <title>Actinomadura sp. nov. CYP1-5 isolated from mountain soil.</title>
        <authorList>
            <person name="Songsumanus A."/>
            <person name="Kuncharoen N."/>
            <person name="Kudo T."/>
            <person name="Yuki M."/>
            <person name="Igarashi Y."/>
            <person name="Tanasupawat S."/>
        </authorList>
    </citation>
    <scope>NUCLEOTIDE SEQUENCE [LARGE SCALE GENOMIC DNA]</scope>
    <source>
        <strain evidence="2 3">JCM 14158</strain>
    </source>
</reference>
<keyword evidence="3" id="KW-1185">Reference proteome</keyword>
<dbReference type="Pfam" id="PF00480">
    <property type="entry name" value="ROK"/>
    <property type="match status" value="1"/>
</dbReference>
<dbReference type="PANTHER" id="PTHR18964:SF149">
    <property type="entry name" value="BIFUNCTIONAL UDP-N-ACETYLGLUCOSAMINE 2-EPIMERASE_N-ACETYLMANNOSAMINE KINASE"/>
    <property type="match status" value="1"/>
</dbReference>
<protein>
    <submittedName>
        <fullName evidence="2">ROK family protein</fullName>
    </submittedName>
</protein>
<dbReference type="Proteomes" id="UP000323380">
    <property type="component" value="Unassembled WGS sequence"/>
</dbReference>